<protein>
    <submittedName>
        <fullName evidence="2">Uncharacterized protein</fullName>
    </submittedName>
</protein>
<dbReference type="AlphaFoldDB" id="A0A2W5Z3J4"/>
<evidence type="ECO:0000313" key="3">
    <source>
        <dbReference type="Proteomes" id="UP000248724"/>
    </source>
</evidence>
<name>A0A2W5Z3J4_9BACT</name>
<evidence type="ECO:0000313" key="2">
    <source>
        <dbReference type="EMBL" id="PZR79810.1"/>
    </source>
</evidence>
<gene>
    <name evidence="2" type="ORF">DLM65_09780</name>
</gene>
<feature type="region of interest" description="Disordered" evidence="1">
    <location>
        <begin position="1"/>
        <end position="21"/>
    </location>
</feature>
<proteinExistence type="predicted"/>
<evidence type="ECO:0000256" key="1">
    <source>
        <dbReference type="SAM" id="MobiDB-lite"/>
    </source>
</evidence>
<sequence length="103" mass="11528">MSPPMSFNEQDAVETQLHGRGWRRLAPPQTVRCYVGSAWMDAPATEVNDDTREIRIEYLAVTRGVRHFILDASQYRPSVGLFRRQAVAPLDAPSKGDRASPGM</sequence>
<dbReference type="Proteomes" id="UP000248724">
    <property type="component" value="Unassembled WGS sequence"/>
</dbReference>
<reference evidence="2 3" key="1">
    <citation type="journal article" date="2017" name="Nature">
        <title>Atmospheric trace gases support primary production in Antarctic desert surface soil.</title>
        <authorList>
            <person name="Ji M."/>
            <person name="Greening C."/>
            <person name="Vanwonterghem I."/>
            <person name="Carere C.R."/>
            <person name="Bay S.K."/>
            <person name="Steen J.A."/>
            <person name="Montgomery K."/>
            <person name="Lines T."/>
            <person name="Beardall J."/>
            <person name="van Dorst J."/>
            <person name="Snape I."/>
            <person name="Stott M.B."/>
            <person name="Hugenholtz P."/>
            <person name="Ferrari B.C."/>
        </authorList>
    </citation>
    <scope>NUCLEOTIDE SEQUENCE [LARGE SCALE GENOMIC DNA]</scope>
    <source>
        <strain evidence="2">RRmetagenome_bin12</strain>
    </source>
</reference>
<comment type="caution">
    <text evidence="2">The sequence shown here is derived from an EMBL/GenBank/DDBJ whole genome shotgun (WGS) entry which is preliminary data.</text>
</comment>
<organism evidence="2 3">
    <name type="scientific">Candidatus Aeolococcus gillhamiae</name>
    <dbReference type="NCBI Taxonomy" id="3127015"/>
    <lineage>
        <taxon>Bacteria</taxon>
        <taxon>Bacillati</taxon>
        <taxon>Candidatus Dormiibacterota</taxon>
        <taxon>Candidatus Dormibacteria</taxon>
        <taxon>Candidatus Aeolococcales</taxon>
        <taxon>Candidatus Aeolococcaceae</taxon>
        <taxon>Candidatus Aeolococcus</taxon>
    </lineage>
</organism>
<dbReference type="EMBL" id="QHBU01000189">
    <property type="protein sequence ID" value="PZR79810.1"/>
    <property type="molecule type" value="Genomic_DNA"/>
</dbReference>
<accession>A0A2W5Z3J4</accession>